<dbReference type="EMBL" id="CAJJDN010000096">
    <property type="protein sequence ID" value="CAD8110798.1"/>
    <property type="molecule type" value="Genomic_DNA"/>
</dbReference>
<evidence type="ECO:0000313" key="2">
    <source>
        <dbReference type="Proteomes" id="UP000692954"/>
    </source>
</evidence>
<reference evidence="1" key="1">
    <citation type="submission" date="2021-01" db="EMBL/GenBank/DDBJ databases">
        <authorList>
            <consortium name="Genoscope - CEA"/>
            <person name="William W."/>
        </authorList>
    </citation>
    <scope>NUCLEOTIDE SEQUENCE</scope>
</reference>
<gene>
    <name evidence="1" type="ORF">PSON_ATCC_30995.1.T0960184</name>
</gene>
<keyword evidence="2" id="KW-1185">Reference proteome</keyword>
<evidence type="ECO:0000313" key="1">
    <source>
        <dbReference type="EMBL" id="CAD8110798.1"/>
    </source>
</evidence>
<organism evidence="1 2">
    <name type="scientific">Paramecium sonneborni</name>
    <dbReference type="NCBI Taxonomy" id="65129"/>
    <lineage>
        <taxon>Eukaryota</taxon>
        <taxon>Sar</taxon>
        <taxon>Alveolata</taxon>
        <taxon>Ciliophora</taxon>
        <taxon>Intramacronucleata</taxon>
        <taxon>Oligohymenophorea</taxon>
        <taxon>Peniculida</taxon>
        <taxon>Parameciidae</taxon>
        <taxon>Paramecium</taxon>
    </lineage>
</organism>
<name>A0A8S1Q5U4_9CILI</name>
<comment type="caution">
    <text evidence="1">The sequence shown here is derived from an EMBL/GenBank/DDBJ whole genome shotgun (WGS) entry which is preliminary data.</text>
</comment>
<accession>A0A8S1Q5U4</accession>
<dbReference type="Proteomes" id="UP000692954">
    <property type="component" value="Unassembled WGS sequence"/>
</dbReference>
<protein>
    <submittedName>
        <fullName evidence="1">Uncharacterized protein</fullName>
    </submittedName>
</protein>
<dbReference type="AlphaFoldDB" id="A0A8S1Q5U4"/>
<proteinExistence type="predicted"/>
<sequence>MLINQRLQKHKQIKKIQLKSLKQRVLNKQQYVEIQQNFAKYKFQITILQLMQQQRIFRKRINVYKDKENRIEIV</sequence>